<keyword evidence="5" id="KW-0472">Membrane</keyword>
<evidence type="ECO:0000256" key="2">
    <source>
        <dbReference type="ARBA" id="ARBA00009816"/>
    </source>
</evidence>
<evidence type="ECO:0000256" key="4">
    <source>
        <dbReference type="ARBA" id="ARBA00022989"/>
    </source>
</evidence>
<evidence type="ECO:0000256" key="5">
    <source>
        <dbReference type="ARBA" id="ARBA00023136"/>
    </source>
</evidence>
<organism evidence="7 8">
    <name type="scientific">Ancylostoma ceylanicum</name>
    <dbReference type="NCBI Taxonomy" id="53326"/>
    <lineage>
        <taxon>Eukaryota</taxon>
        <taxon>Metazoa</taxon>
        <taxon>Ecdysozoa</taxon>
        <taxon>Nematoda</taxon>
        <taxon>Chromadorea</taxon>
        <taxon>Rhabditida</taxon>
        <taxon>Rhabditina</taxon>
        <taxon>Rhabditomorpha</taxon>
        <taxon>Strongyloidea</taxon>
        <taxon>Ancylostomatidae</taxon>
        <taxon>Ancylostomatinae</taxon>
        <taxon>Ancylostoma</taxon>
    </lineage>
</organism>
<keyword evidence="6" id="KW-0325">Glycoprotein</keyword>
<dbReference type="EMBL" id="KE125114">
    <property type="protein sequence ID" value="EPB71385.1"/>
    <property type="molecule type" value="Genomic_DNA"/>
</dbReference>
<proteinExistence type="inferred from homology"/>
<name>A0A0D6LH42_9BILA</name>
<dbReference type="GO" id="GO:0015031">
    <property type="term" value="P:protein transport"/>
    <property type="evidence" value="ECO:0007669"/>
    <property type="project" value="InterPro"/>
</dbReference>
<evidence type="ECO:0000256" key="3">
    <source>
        <dbReference type="ARBA" id="ARBA00022692"/>
    </source>
</evidence>
<dbReference type="Proteomes" id="UP000054495">
    <property type="component" value="Unassembled WGS sequence"/>
</dbReference>
<evidence type="ECO:0000313" key="7">
    <source>
        <dbReference type="EMBL" id="EPB71385.1"/>
    </source>
</evidence>
<keyword evidence="3" id="KW-0812">Transmembrane</keyword>
<comment type="similarity">
    <text evidence="2">Belongs to the DUOXA family.</text>
</comment>
<keyword evidence="4" id="KW-1133">Transmembrane helix</keyword>
<dbReference type="Pfam" id="PF10204">
    <property type="entry name" value="DuoxA"/>
    <property type="match status" value="1"/>
</dbReference>
<evidence type="ECO:0000256" key="6">
    <source>
        <dbReference type="ARBA" id="ARBA00023180"/>
    </source>
</evidence>
<evidence type="ECO:0000313" key="8">
    <source>
        <dbReference type="Proteomes" id="UP000054495"/>
    </source>
</evidence>
<sequence length="81" mass="9222">MVRRSHVNERMRARVGVSVGLNTINITLRYEQMVKEDNLSRIDMSQLYYNEKFDISGGSADELLAKRLRLGSTSLFSLVNG</sequence>
<comment type="subcellular location">
    <subcellularLocation>
        <location evidence="1">Membrane</location>
        <topology evidence="1">Multi-pass membrane protein</topology>
    </subcellularLocation>
</comment>
<dbReference type="InterPro" id="IPR018469">
    <property type="entry name" value="Dual_oxidase_maturation_fac"/>
</dbReference>
<reference evidence="7 8" key="1">
    <citation type="submission" date="2013-05" db="EMBL/GenBank/DDBJ databases">
        <title>Draft genome of the parasitic nematode Anyclostoma ceylanicum.</title>
        <authorList>
            <person name="Mitreva M."/>
        </authorList>
    </citation>
    <scope>NUCLEOTIDE SEQUENCE [LARGE SCALE GENOMIC DNA]</scope>
</reference>
<accession>A0A0D6LH42</accession>
<dbReference type="GO" id="GO:0005789">
    <property type="term" value="C:endoplasmic reticulum membrane"/>
    <property type="evidence" value="ECO:0007669"/>
    <property type="project" value="InterPro"/>
</dbReference>
<keyword evidence="8" id="KW-1185">Reference proteome</keyword>
<evidence type="ECO:0000256" key="1">
    <source>
        <dbReference type="ARBA" id="ARBA00004141"/>
    </source>
</evidence>
<dbReference type="AlphaFoldDB" id="A0A0D6LH42"/>
<gene>
    <name evidence="7" type="ORF">ANCCEY_09518</name>
</gene>
<protein>
    <submittedName>
        <fullName evidence="7">Uncharacterized protein</fullName>
    </submittedName>
</protein>